<protein>
    <submittedName>
        <fullName evidence="1">Uncharacterized protein</fullName>
    </submittedName>
</protein>
<organism evidence="1">
    <name type="scientific">Pseudomonas putida</name>
    <name type="common">Arthrobacter siderocapsulatus</name>
    <dbReference type="NCBI Taxonomy" id="303"/>
    <lineage>
        <taxon>Bacteria</taxon>
        <taxon>Pseudomonadati</taxon>
        <taxon>Pseudomonadota</taxon>
        <taxon>Gammaproteobacteria</taxon>
        <taxon>Pseudomonadales</taxon>
        <taxon>Pseudomonadaceae</taxon>
        <taxon>Pseudomonas</taxon>
    </lineage>
</organism>
<dbReference type="EMBL" id="MN310372">
    <property type="protein sequence ID" value="QFX76731.1"/>
    <property type="molecule type" value="Genomic_DNA"/>
</dbReference>
<evidence type="ECO:0000313" key="1">
    <source>
        <dbReference type="EMBL" id="QFX76731.1"/>
    </source>
</evidence>
<accession>A0A6B7Q137</accession>
<sequence length="50" mass="5623">MRSESAEVPVRRWKIGLPETEVNDYEAYAEFSEPRLDSLPAFVGCVGIHA</sequence>
<proteinExistence type="predicted"/>
<reference evidence="1" key="1">
    <citation type="submission" date="2019-08" db="EMBL/GenBank/DDBJ databases">
        <authorList>
            <person name="Zhou D."/>
            <person name="Chen F."/>
        </authorList>
    </citation>
    <scope>NUCLEOTIDE SEQUENCE</scope>
    <source>
        <strain evidence="1">150716811</strain>
        <plasmid evidence="1">p716811-VIM</plasmid>
    </source>
</reference>
<name>A0A6B7Q137_PSEPU</name>
<keyword evidence="1" id="KW-0614">Plasmid</keyword>
<geneLocation type="plasmid" evidence="1">
    <name>p716811-VIM</name>
</geneLocation>
<dbReference type="AlphaFoldDB" id="A0A6B7Q137"/>